<keyword evidence="1" id="KW-0812">Transmembrane</keyword>
<gene>
    <name evidence="2" type="ORF">KY290_010612</name>
</gene>
<sequence>MYSDRNVEAEIKMELWCRQQKFSDTNVWLNTEIKLLGKSINAFPFKITTAEVFLCKYFEFYARGEKIPFDQKEQILTSVDALGIKTVKKLLILDLNGIMAEVSFPLLRIMAFASLPLMSTELLLLPPLKIYLLLWLIILATPKRMLAKMPLLQLFSQGVISSFLDHCICASLADADRTNVVASSQDTSSPLDDHTCNFQVDACKDTAPTSVGVVLSSPYRGICASP</sequence>
<feature type="transmembrane region" description="Helical" evidence="1">
    <location>
        <begin position="123"/>
        <end position="141"/>
    </location>
</feature>
<protein>
    <submittedName>
        <fullName evidence="2">Uncharacterized protein</fullName>
    </submittedName>
</protein>
<evidence type="ECO:0000256" key="1">
    <source>
        <dbReference type="SAM" id="Phobius"/>
    </source>
</evidence>
<accession>A0ABQ7W0C2</accession>
<feature type="transmembrane region" description="Helical" evidence="1">
    <location>
        <begin position="98"/>
        <end position="117"/>
    </location>
</feature>
<comment type="caution">
    <text evidence="2">The sequence shown here is derived from an EMBL/GenBank/DDBJ whole genome shotgun (WGS) entry which is preliminary data.</text>
</comment>
<name>A0ABQ7W0C2_SOLTU</name>
<keyword evidence="1" id="KW-0472">Membrane</keyword>
<dbReference type="Proteomes" id="UP000826656">
    <property type="component" value="Unassembled WGS sequence"/>
</dbReference>
<keyword evidence="3" id="KW-1185">Reference proteome</keyword>
<keyword evidence="1" id="KW-1133">Transmembrane helix</keyword>
<reference evidence="2 3" key="1">
    <citation type="journal article" date="2021" name="bioRxiv">
        <title>Chromosome-scale and haplotype-resolved genome assembly of a tetraploid potato cultivar.</title>
        <authorList>
            <person name="Sun H."/>
            <person name="Jiao W.-B."/>
            <person name="Krause K."/>
            <person name="Campoy J.A."/>
            <person name="Goel M."/>
            <person name="Folz-Donahue K."/>
            <person name="Kukat C."/>
            <person name="Huettel B."/>
            <person name="Schneeberger K."/>
        </authorList>
    </citation>
    <scope>NUCLEOTIDE SEQUENCE [LARGE SCALE GENOMIC DNA]</scope>
    <source>
        <strain evidence="2">SolTubOtavaFocal</strain>
        <tissue evidence="2">Leaves</tissue>
    </source>
</reference>
<dbReference type="EMBL" id="JAIVGD010000005">
    <property type="protein sequence ID" value="KAH0773475.1"/>
    <property type="molecule type" value="Genomic_DNA"/>
</dbReference>
<proteinExistence type="predicted"/>
<organism evidence="2 3">
    <name type="scientific">Solanum tuberosum</name>
    <name type="common">Potato</name>
    <dbReference type="NCBI Taxonomy" id="4113"/>
    <lineage>
        <taxon>Eukaryota</taxon>
        <taxon>Viridiplantae</taxon>
        <taxon>Streptophyta</taxon>
        <taxon>Embryophyta</taxon>
        <taxon>Tracheophyta</taxon>
        <taxon>Spermatophyta</taxon>
        <taxon>Magnoliopsida</taxon>
        <taxon>eudicotyledons</taxon>
        <taxon>Gunneridae</taxon>
        <taxon>Pentapetalae</taxon>
        <taxon>asterids</taxon>
        <taxon>lamiids</taxon>
        <taxon>Solanales</taxon>
        <taxon>Solanaceae</taxon>
        <taxon>Solanoideae</taxon>
        <taxon>Solaneae</taxon>
        <taxon>Solanum</taxon>
    </lineage>
</organism>
<evidence type="ECO:0000313" key="3">
    <source>
        <dbReference type="Proteomes" id="UP000826656"/>
    </source>
</evidence>
<evidence type="ECO:0000313" key="2">
    <source>
        <dbReference type="EMBL" id="KAH0773475.1"/>
    </source>
</evidence>